<dbReference type="EMBL" id="LLXI01001421">
    <property type="protein sequence ID" value="PKY53579.1"/>
    <property type="molecule type" value="Genomic_DNA"/>
</dbReference>
<keyword evidence="1" id="KW-0812">Transmembrane</keyword>
<evidence type="ECO:0000313" key="3">
    <source>
        <dbReference type="Proteomes" id="UP000234323"/>
    </source>
</evidence>
<keyword evidence="1" id="KW-0472">Membrane</keyword>
<name>A0A2I1H3W9_9GLOM</name>
<reference evidence="2 3" key="1">
    <citation type="submission" date="2015-10" db="EMBL/GenBank/DDBJ databases">
        <title>Genome analyses suggest a sexual origin of heterokaryosis in a supposedly ancient asexual fungus.</title>
        <authorList>
            <person name="Ropars J."/>
            <person name="Sedzielewska K."/>
            <person name="Noel J."/>
            <person name="Charron P."/>
            <person name="Farinelli L."/>
            <person name="Marton T."/>
            <person name="Kruger M."/>
            <person name="Pelin A."/>
            <person name="Brachmann A."/>
            <person name="Corradi N."/>
        </authorList>
    </citation>
    <scope>NUCLEOTIDE SEQUENCE [LARGE SCALE GENOMIC DNA]</scope>
    <source>
        <strain evidence="2 3">A4</strain>
    </source>
</reference>
<dbReference type="Proteomes" id="UP000234323">
    <property type="component" value="Unassembled WGS sequence"/>
</dbReference>
<dbReference type="AlphaFoldDB" id="A0A2I1H3W9"/>
<proteinExistence type="predicted"/>
<protein>
    <submittedName>
        <fullName evidence="2">Uncharacterized protein</fullName>
    </submittedName>
</protein>
<keyword evidence="3" id="KW-1185">Reference proteome</keyword>
<comment type="caution">
    <text evidence="2">The sequence shown here is derived from an EMBL/GenBank/DDBJ whole genome shotgun (WGS) entry which is preliminary data.</text>
</comment>
<feature type="transmembrane region" description="Helical" evidence="1">
    <location>
        <begin position="75"/>
        <end position="92"/>
    </location>
</feature>
<feature type="non-terminal residue" evidence="2">
    <location>
        <position position="1"/>
    </location>
</feature>
<accession>A0A2I1H3W9</accession>
<sequence length="112" mass="12450">TTSQNELDIKSASLNEVDLKSISLNTKLNFKDAGLDTNWTLRMPAWTIRRKFSKEAAVSSESLNAWAQWCQFLRLWNLGLVSVLLALGLGYADVASSSFGDATQLVKENLQQ</sequence>
<keyword evidence="1" id="KW-1133">Transmembrane helix</keyword>
<gene>
    <name evidence="2" type="ORF">RhiirA4_471893</name>
</gene>
<organism evidence="2 3">
    <name type="scientific">Rhizophagus irregularis</name>
    <dbReference type="NCBI Taxonomy" id="588596"/>
    <lineage>
        <taxon>Eukaryota</taxon>
        <taxon>Fungi</taxon>
        <taxon>Fungi incertae sedis</taxon>
        <taxon>Mucoromycota</taxon>
        <taxon>Glomeromycotina</taxon>
        <taxon>Glomeromycetes</taxon>
        <taxon>Glomerales</taxon>
        <taxon>Glomeraceae</taxon>
        <taxon>Rhizophagus</taxon>
    </lineage>
</organism>
<evidence type="ECO:0000313" key="2">
    <source>
        <dbReference type="EMBL" id="PKY53579.1"/>
    </source>
</evidence>
<evidence type="ECO:0000256" key="1">
    <source>
        <dbReference type="SAM" id="Phobius"/>
    </source>
</evidence>